<evidence type="ECO:0000313" key="2">
    <source>
        <dbReference type="Proteomes" id="UP000183700"/>
    </source>
</evidence>
<keyword evidence="2" id="KW-1185">Reference proteome</keyword>
<evidence type="ECO:0000313" key="1">
    <source>
        <dbReference type="EMBL" id="OJG36682.1"/>
    </source>
</evidence>
<protein>
    <submittedName>
        <fullName evidence="1">Uncharacterized protein</fullName>
    </submittedName>
</protein>
<accession>A0A1L8SXP7</accession>
<dbReference type="EMBL" id="JXKM01000002">
    <property type="protein sequence ID" value="OJG36682.1"/>
    <property type="molecule type" value="Genomic_DNA"/>
</dbReference>
<sequence>MKKLLHTNLQETSSKKNLKGKTDFSFLKDTSVEPNKKKAPYLF</sequence>
<dbReference type="Proteomes" id="UP000183700">
    <property type="component" value="Unassembled WGS sequence"/>
</dbReference>
<dbReference type="AlphaFoldDB" id="A0A1L8SXP7"/>
<reference evidence="1 2" key="1">
    <citation type="submission" date="2014-12" db="EMBL/GenBank/DDBJ databases">
        <title>Draft genome sequences of 29 type strains of Enterococci.</title>
        <authorList>
            <person name="Zhong Z."/>
            <person name="Sun Z."/>
            <person name="Liu W."/>
            <person name="Zhang W."/>
            <person name="Zhang H."/>
        </authorList>
    </citation>
    <scope>NUCLEOTIDE SEQUENCE [LARGE SCALE GENOMIC DNA]</scope>
    <source>
        <strain evidence="1 2">DSM 22802</strain>
    </source>
</reference>
<name>A0A1L8SXP7_9ENTE</name>
<proteinExistence type="predicted"/>
<gene>
    <name evidence="1" type="ORF">RV00_GL001127</name>
</gene>
<comment type="caution">
    <text evidence="1">The sequence shown here is derived from an EMBL/GenBank/DDBJ whole genome shotgun (WGS) entry which is preliminary data.</text>
</comment>
<organism evidence="1 2">
    <name type="scientific">Enterococcus devriesei</name>
    <dbReference type="NCBI Taxonomy" id="319970"/>
    <lineage>
        <taxon>Bacteria</taxon>
        <taxon>Bacillati</taxon>
        <taxon>Bacillota</taxon>
        <taxon>Bacilli</taxon>
        <taxon>Lactobacillales</taxon>
        <taxon>Enterococcaceae</taxon>
        <taxon>Enterococcus</taxon>
    </lineage>
</organism>